<dbReference type="EMBL" id="BART01019476">
    <property type="protein sequence ID" value="GAG86645.1"/>
    <property type="molecule type" value="Genomic_DNA"/>
</dbReference>
<gene>
    <name evidence="1" type="ORF">S01H4_36436</name>
</gene>
<evidence type="ECO:0000313" key="1">
    <source>
        <dbReference type="EMBL" id="GAG86645.1"/>
    </source>
</evidence>
<feature type="non-terminal residue" evidence="1">
    <location>
        <position position="1"/>
    </location>
</feature>
<name>X1AVC2_9ZZZZ</name>
<reference evidence="1" key="1">
    <citation type="journal article" date="2014" name="Front. Microbiol.">
        <title>High frequency of phylogenetically diverse reductive dehalogenase-homologous genes in deep subseafloor sedimentary metagenomes.</title>
        <authorList>
            <person name="Kawai M."/>
            <person name="Futagami T."/>
            <person name="Toyoda A."/>
            <person name="Takaki Y."/>
            <person name="Nishi S."/>
            <person name="Hori S."/>
            <person name="Arai W."/>
            <person name="Tsubouchi T."/>
            <person name="Morono Y."/>
            <person name="Uchiyama I."/>
            <person name="Ito T."/>
            <person name="Fujiyama A."/>
            <person name="Inagaki F."/>
            <person name="Takami H."/>
        </authorList>
    </citation>
    <scope>NUCLEOTIDE SEQUENCE</scope>
    <source>
        <strain evidence="1">Expedition CK06-06</strain>
    </source>
</reference>
<sequence>SLWSKSGVHHINKIKTQSEEILLCLLEID</sequence>
<accession>X1AVC2</accession>
<protein>
    <submittedName>
        <fullName evidence="1">Uncharacterized protein</fullName>
    </submittedName>
</protein>
<organism evidence="1">
    <name type="scientific">marine sediment metagenome</name>
    <dbReference type="NCBI Taxonomy" id="412755"/>
    <lineage>
        <taxon>unclassified sequences</taxon>
        <taxon>metagenomes</taxon>
        <taxon>ecological metagenomes</taxon>
    </lineage>
</organism>
<comment type="caution">
    <text evidence="1">The sequence shown here is derived from an EMBL/GenBank/DDBJ whole genome shotgun (WGS) entry which is preliminary data.</text>
</comment>
<dbReference type="AlphaFoldDB" id="X1AVC2"/>
<proteinExistence type="predicted"/>